<dbReference type="Proteomes" id="UP000321945">
    <property type="component" value="Unassembled WGS sequence"/>
</dbReference>
<dbReference type="SUPFAM" id="SSF53448">
    <property type="entry name" value="Nucleotide-diphospho-sugar transferases"/>
    <property type="match status" value="1"/>
</dbReference>
<keyword evidence="4" id="KW-1185">Reference proteome</keyword>
<proteinExistence type="predicted"/>
<dbReference type="PANTHER" id="PTHR22916:SF3">
    <property type="entry name" value="UDP-GLCNAC:BETAGAL BETA-1,3-N-ACETYLGLUCOSAMINYLTRANSFERASE-LIKE PROTEIN 1"/>
    <property type="match status" value="1"/>
</dbReference>
<organism evidence="3 4">
    <name type="scientific">Aequorivita lipolytica</name>
    <dbReference type="NCBI Taxonomy" id="153267"/>
    <lineage>
        <taxon>Bacteria</taxon>
        <taxon>Pseudomonadati</taxon>
        <taxon>Bacteroidota</taxon>
        <taxon>Flavobacteriia</taxon>
        <taxon>Flavobacteriales</taxon>
        <taxon>Flavobacteriaceae</taxon>
        <taxon>Aequorivita</taxon>
    </lineage>
</organism>
<feature type="transmembrane region" description="Helical" evidence="1">
    <location>
        <begin position="297"/>
        <end position="318"/>
    </location>
</feature>
<keyword evidence="1" id="KW-1133">Transmembrane helix</keyword>
<keyword evidence="3" id="KW-0808">Transferase</keyword>
<dbReference type="InterPro" id="IPR001173">
    <property type="entry name" value="Glyco_trans_2-like"/>
</dbReference>
<evidence type="ECO:0000313" key="4">
    <source>
        <dbReference type="Proteomes" id="UP000321945"/>
    </source>
</evidence>
<dbReference type="InterPro" id="IPR029044">
    <property type="entry name" value="Nucleotide-diphossugar_trans"/>
</dbReference>
<dbReference type="Gene3D" id="3.90.550.10">
    <property type="entry name" value="Spore Coat Polysaccharide Biosynthesis Protein SpsA, Chain A"/>
    <property type="match status" value="1"/>
</dbReference>
<dbReference type="EMBL" id="VORU01000008">
    <property type="protein sequence ID" value="TXD68799.1"/>
    <property type="molecule type" value="Genomic_DNA"/>
</dbReference>
<accession>A0A5C6YMZ9</accession>
<dbReference type="OrthoDB" id="927791at2"/>
<name>A0A5C6YMZ9_9FLAO</name>
<sequence>MKLSIVIPVFNGEKFVENAYRYVLRQEISDFELIFIDNNSIDNSLELLRKIKKQDKRVMLLKETTQGAAAARNKGLGYAKGDYIYFFDVDDELFPNALKALMEVLENDEMLDSVFGNIIKTHKHIEDIVLPHESLEIIINHNQYWGIRWLDYGTLPGTPSFLHRKRVFEKTGNFNTTLLLGEDAAFLVKLGMECNIAHIDKYVMLYHRHQDSTVSRQNKVQAHKVFTYWEPLVQEHIPYYITTQTPLEFRKKILFKTYGSVAKMIALTEGYKARCELKEKLLTQIRPLKIPFLHRPFISMITISGSINLYKIYLFYVVRSYLKYCLK</sequence>
<protein>
    <submittedName>
        <fullName evidence="3">Glycosyltransferase</fullName>
    </submittedName>
</protein>
<dbReference type="PANTHER" id="PTHR22916">
    <property type="entry name" value="GLYCOSYLTRANSFERASE"/>
    <property type="match status" value="1"/>
</dbReference>
<gene>
    <name evidence="3" type="ORF">ESV24_10085</name>
</gene>
<evidence type="ECO:0000259" key="2">
    <source>
        <dbReference type="Pfam" id="PF00535"/>
    </source>
</evidence>
<feature type="domain" description="Glycosyltransferase 2-like" evidence="2">
    <location>
        <begin position="4"/>
        <end position="134"/>
    </location>
</feature>
<keyword evidence="1" id="KW-0812">Transmembrane</keyword>
<dbReference type="AlphaFoldDB" id="A0A5C6YMZ9"/>
<dbReference type="GO" id="GO:0016758">
    <property type="term" value="F:hexosyltransferase activity"/>
    <property type="evidence" value="ECO:0007669"/>
    <property type="project" value="UniProtKB-ARBA"/>
</dbReference>
<keyword evidence="1" id="KW-0472">Membrane</keyword>
<evidence type="ECO:0000256" key="1">
    <source>
        <dbReference type="SAM" id="Phobius"/>
    </source>
</evidence>
<comment type="caution">
    <text evidence="3">The sequence shown here is derived from an EMBL/GenBank/DDBJ whole genome shotgun (WGS) entry which is preliminary data.</text>
</comment>
<dbReference type="Pfam" id="PF00535">
    <property type="entry name" value="Glycos_transf_2"/>
    <property type="match status" value="1"/>
</dbReference>
<dbReference type="RefSeq" id="WP_111816148.1">
    <property type="nucleotide sequence ID" value="NZ_CBCRZQ010000006.1"/>
</dbReference>
<reference evidence="3 4" key="1">
    <citation type="submission" date="2019-08" db="EMBL/GenBank/DDBJ databases">
        <title>Genome of Aequorivita lipolytica Y10-2 (type strain).</title>
        <authorList>
            <person name="Bowman J.P."/>
        </authorList>
    </citation>
    <scope>NUCLEOTIDE SEQUENCE [LARGE SCALE GENOMIC DNA]</scope>
    <source>
        <strain evidence="3 4">Y10-2</strain>
    </source>
</reference>
<evidence type="ECO:0000313" key="3">
    <source>
        <dbReference type="EMBL" id="TXD68799.1"/>
    </source>
</evidence>